<accession>A0A0L0DLA4</accession>
<dbReference type="Proteomes" id="UP000054408">
    <property type="component" value="Unassembled WGS sequence"/>
</dbReference>
<proteinExistence type="predicted"/>
<protein>
    <submittedName>
        <fullName evidence="1">Uncharacterized protein</fullName>
    </submittedName>
</protein>
<evidence type="ECO:0000313" key="1">
    <source>
        <dbReference type="EMBL" id="KNC52821.1"/>
    </source>
</evidence>
<reference evidence="1 2" key="1">
    <citation type="submission" date="2010-05" db="EMBL/GenBank/DDBJ databases">
        <title>The Genome Sequence of Thecamonas trahens ATCC 50062.</title>
        <authorList>
            <consortium name="The Broad Institute Genome Sequencing Platform"/>
            <person name="Russ C."/>
            <person name="Cuomo C."/>
            <person name="Shea T."/>
            <person name="Young S.K."/>
            <person name="Zeng Q."/>
            <person name="Koehrsen M."/>
            <person name="Haas B."/>
            <person name="Borodovsky M."/>
            <person name="Guigo R."/>
            <person name="Alvarado L."/>
            <person name="Berlin A."/>
            <person name="Bochicchio J."/>
            <person name="Borenstein D."/>
            <person name="Chapman S."/>
            <person name="Chen Z."/>
            <person name="Freedman E."/>
            <person name="Gellesch M."/>
            <person name="Goldberg J."/>
            <person name="Griggs A."/>
            <person name="Gujja S."/>
            <person name="Heilman E."/>
            <person name="Heiman D."/>
            <person name="Hepburn T."/>
            <person name="Howarth C."/>
            <person name="Jen D."/>
            <person name="Larson L."/>
            <person name="Mehta T."/>
            <person name="Park D."/>
            <person name="Pearson M."/>
            <person name="Roberts A."/>
            <person name="Saif S."/>
            <person name="Shenoy N."/>
            <person name="Sisk P."/>
            <person name="Stolte C."/>
            <person name="Sykes S."/>
            <person name="Thomson T."/>
            <person name="Walk T."/>
            <person name="White J."/>
            <person name="Yandava C."/>
            <person name="Burger G."/>
            <person name="Gray M.W."/>
            <person name="Holland P.W.H."/>
            <person name="King N."/>
            <person name="Lang F.B.F."/>
            <person name="Roger A.J."/>
            <person name="Ruiz-Trillo I."/>
            <person name="Lander E."/>
            <person name="Nusbaum C."/>
        </authorList>
    </citation>
    <scope>NUCLEOTIDE SEQUENCE [LARGE SCALE GENOMIC DNA]</scope>
    <source>
        <strain evidence="1 2">ATCC 50062</strain>
    </source>
</reference>
<keyword evidence="2" id="KW-1185">Reference proteome</keyword>
<sequence length="262" mass="28625">MKNHGKSAECVLDLEAFNAVYGHELVTLVRPDDEFEAGDPLEVIELADSGFLLSIGGFDERWYGFEERIVSETALHAAMEALLADEERMREYDALEAEERRYMARGARARNPAVQVVAPRRSTAAAAARREAEALAAINAEAEAAAWATPKVRKYRDKPRKFKDLQGTVESEREASADAVVLAIQPLGDQRNEKLIKVPGAKLNLTRLLKAINQKYNLRGKSKFTRIFDVDGAEIVDIAAAAALPAGAAVIVSRGKAPNLPA</sequence>
<dbReference type="GeneID" id="25567535"/>
<name>A0A0L0DLA4_THETB</name>
<dbReference type="RefSeq" id="XP_013754927.1">
    <property type="nucleotide sequence ID" value="XM_013899473.1"/>
</dbReference>
<dbReference type="EMBL" id="GL349476">
    <property type="protein sequence ID" value="KNC52821.1"/>
    <property type="molecule type" value="Genomic_DNA"/>
</dbReference>
<gene>
    <name evidence="1" type="ORF">AMSG_08961</name>
</gene>
<evidence type="ECO:0000313" key="2">
    <source>
        <dbReference type="Proteomes" id="UP000054408"/>
    </source>
</evidence>
<dbReference type="AlphaFoldDB" id="A0A0L0DLA4"/>
<organism evidence="1 2">
    <name type="scientific">Thecamonas trahens ATCC 50062</name>
    <dbReference type="NCBI Taxonomy" id="461836"/>
    <lineage>
        <taxon>Eukaryota</taxon>
        <taxon>Apusozoa</taxon>
        <taxon>Apusomonadida</taxon>
        <taxon>Apusomonadidae</taxon>
        <taxon>Thecamonas</taxon>
    </lineage>
</organism>